<organism evidence="1 2">
    <name type="scientific">Sus scrofa</name>
    <name type="common">Pig</name>
    <dbReference type="NCBI Taxonomy" id="9823"/>
    <lineage>
        <taxon>Eukaryota</taxon>
        <taxon>Metazoa</taxon>
        <taxon>Chordata</taxon>
        <taxon>Craniata</taxon>
        <taxon>Vertebrata</taxon>
        <taxon>Euteleostomi</taxon>
        <taxon>Mammalia</taxon>
        <taxon>Eutheria</taxon>
        <taxon>Laurasiatheria</taxon>
        <taxon>Artiodactyla</taxon>
        <taxon>Suina</taxon>
        <taxon>Suidae</taxon>
        <taxon>Sus</taxon>
    </lineage>
</organism>
<protein>
    <submittedName>
        <fullName evidence="1">Uncharacterized protein</fullName>
    </submittedName>
</protein>
<dbReference type="AlphaFoldDB" id="A0A8D1Q073"/>
<evidence type="ECO:0000313" key="2">
    <source>
        <dbReference type="Proteomes" id="UP000694724"/>
    </source>
</evidence>
<sequence>MPRSGIAGSYGNSFQFLEEHPHPIFHRGCTNLHSHQQCRRVPFSPHPPQHLLFVDLLMIAILTSMRQHLTEVLICISLVINDVEHFFMCLLDICMSSLENVYLGLLPIFDWVVLLLLNCISCVYILEVKSLWITLFADIFVIQ</sequence>
<accession>A0A8D1Q073</accession>
<reference evidence="1" key="1">
    <citation type="submission" date="2025-08" db="UniProtKB">
        <authorList>
            <consortium name="Ensembl"/>
        </authorList>
    </citation>
    <scope>IDENTIFICATION</scope>
</reference>
<dbReference type="Proteomes" id="UP000694724">
    <property type="component" value="Unplaced"/>
</dbReference>
<dbReference type="Ensembl" id="ENSSSCT00055015475.1">
    <property type="protein sequence ID" value="ENSSSCP00055012162.1"/>
    <property type="gene ID" value="ENSSSCG00055007932.1"/>
</dbReference>
<name>A0A8D1Q073_PIG</name>
<proteinExistence type="predicted"/>
<evidence type="ECO:0000313" key="1">
    <source>
        <dbReference type="Ensembl" id="ENSSSCP00055012162.1"/>
    </source>
</evidence>